<keyword evidence="8 10" id="KW-0175">Coiled coil</keyword>
<dbReference type="AlphaFoldDB" id="F2PI51"/>
<evidence type="ECO:0000256" key="3">
    <source>
        <dbReference type="ARBA" id="ARBA00004514"/>
    </source>
</evidence>
<protein>
    <submittedName>
        <fullName evidence="12">BZIP transcription factor</fullName>
    </submittedName>
</protein>
<evidence type="ECO:0000256" key="5">
    <source>
        <dbReference type="ARBA" id="ARBA00010880"/>
    </source>
</evidence>
<feature type="coiled-coil region" evidence="10">
    <location>
        <begin position="131"/>
        <end position="172"/>
    </location>
</feature>
<evidence type="ECO:0000256" key="1">
    <source>
        <dbReference type="ARBA" id="ARBA00002743"/>
    </source>
</evidence>
<dbReference type="HOGENOM" id="CLU_102236_2_0_1"/>
<reference evidence="13" key="1">
    <citation type="journal article" date="2012" name="MBio">
        <title>Comparative genome analysis of Trichophyton rubrum and related dermatophytes reveals candidate genes involved in infection.</title>
        <authorList>
            <person name="Martinez D.A."/>
            <person name="Oliver B.G."/>
            <person name="Graeser Y."/>
            <person name="Goldberg J.M."/>
            <person name="Li W."/>
            <person name="Martinez-Rossi N.M."/>
            <person name="Monod M."/>
            <person name="Shelest E."/>
            <person name="Barton R.C."/>
            <person name="Birch E."/>
            <person name="Brakhage A.A."/>
            <person name="Chen Z."/>
            <person name="Gurr S.J."/>
            <person name="Heiman D."/>
            <person name="Heitman J."/>
            <person name="Kosti I."/>
            <person name="Rossi A."/>
            <person name="Saif S."/>
            <person name="Samalova M."/>
            <person name="Saunders C.W."/>
            <person name="Shea T."/>
            <person name="Summerbell R.C."/>
            <person name="Xu J."/>
            <person name="Young S."/>
            <person name="Zeng Q."/>
            <person name="Birren B.W."/>
            <person name="Cuomo C.A."/>
            <person name="White T.C."/>
        </authorList>
    </citation>
    <scope>NUCLEOTIDE SEQUENCE [LARGE SCALE GENOMIC DNA]</scope>
    <source>
        <strain evidence="13">ATCC MYA-4606 / CBS 127.97</strain>
    </source>
</reference>
<evidence type="ECO:0000256" key="10">
    <source>
        <dbReference type="SAM" id="Coils"/>
    </source>
</evidence>
<dbReference type="Pfam" id="PF10224">
    <property type="entry name" value="DUF2205"/>
    <property type="match status" value="1"/>
</dbReference>
<feature type="compositionally biased region" description="Polar residues" evidence="11">
    <location>
        <begin position="179"/>
        <end position="191"/>
    </location>
</feature>
<evidence type="ECO:0000256" key="11">
    <source>
        <dbReference type="SAM" id="MobiDB-lite"/>
    </source>
</evidence>
<evidence type="ECO:0000313" key="12">
    <source>
        <dbReference type="EMBL" id="EGE01613.1"/>
    </source>
</evidence>
<keyword evidence="7" id="KW-0333">Golgi apparatus</keyword>
<name>F2PI51_TRIEC</name>
<keyword evidence="6" id="KW-0963">Cytoplasm</keyword>
<feature type="compositionally biased region" description="Low complexity" evidence="11">
    <location>
        <begin position="54"/>
        <end position="67"/>
    </location>
</feature>
<feature type="region of interest" description="Disordered" evidence="11">
    <location>
        <begin position="179"/>
        <end position="200"/>
    </location>
</feature>
<dbReference type="InterPro" id="IPR019357">
    <property type="entry name" value="SCOC"/>
</dbReference>
<dbReference type="OrthoDB" id="2163284at2759"/>
<comment type="similarity">
    <text evidence="5">Belongs to the SCOC family.</text>
</comment>
<evidence type="ECO:0000256" key="4">
    <source>
        <dbReference type="ARBA" id="ARBA00004601"/>
    </source>
</evidence>
<feature type="compositionally biased region" description="Basic and acidic residues" evidence="11">
    <location>
        <begin position="69"/>
        <end position="80"/>
    </location>
</feature>
<evidence type="ECO:0000256" key="7">
    <source>
        <dbReference type="ARBA" id="ARBA00023034"/>
    </source>
</evidence>
<keyword evidence="13" id="KW-1185">Reference proteome</keyword>
<dbReference type="GO" id="GO:0000139">
    <property type="term" value="C:Golgi membrane"/>
    <property type="evidence" value="ECO:0007669"/>
    <property type="project" value="UniProtKB-SubCell"/>
</dbReference>
<dbReference type="Gene3D" id="1.20.5.170">
    <property type="match status" value="1"/>
</dbReference>
<dbReference type="GO" id="GO:0005829">
    <property type="term" value="C:cytosol"/>
    <property type="evidence" value="ECO:0007669"/>
    <property type="project" value="UniProtKB-SubCell"/>
</dbReference>
<dbReference type="Proteomes" id="UP000009169">
    <property type="component" value="Unassembled WGS sequence"/>
</dbReference>
<dbReference type="EMBL" id="DS995719">
    <property type="protein sequence ID" value="EGE01613.1"/>
    <property type="molecule type" value="Genomic_DNA"/>
</dbReference>
<dbReference type="PANTHER" id="PTHR21614">
    <property type="entry name" value="SHORT COILED COIL PROTEIN"/>
    <property type="match status" value="1"/>
</dbReference>
<evidence type="ECO:0000256" key="9">
    <source>
        <dbReference type="ARBA" id="ARBA00023136"/>
    </source>
</evidence>
<proteinExistence type="inferred from homology"/>
<evidence type="ECO:0000313" key="13">
    <source>
        <dbReference type="Proteomes" id="UP000009169"/>
    </source>
</evidence>
<dbReference type="VEuPathDB" id="FungiDB:TEQG_00659"/>
<sequence length="200" mass="21928">MTAIKSSYSLAADTGLYNSSEPVHTMPSPAPNDSNSNGTTNRTRPTANHDNENSRPSPTSSSSSASDVESERKSRADRPRIASRKPSASILVPRDHPEIEIEKEEFPPDDARAMSPRRNFADVKRLGTQARLTLKEQAKTLQSSLQALADRIDEVKSDHDKLENENRFLQDYIGGLTRTMSTKSELTSTSGAGKGKKSQK</sequence>
<organism evidence="12 13">
    <name type="scientific">Trichophyton equinum (strain ATCC MYA-4606 / CBS 127.97)</name>
    <name type="common">Horse ringworm fungus</name>
    <dbReference type="NCBI Taxonomy" id="559882"/>
    <lineage>
        <taxon>Eukaryota</taxon>
        <taxon>Fungi</taxon>
        <taxon>Dikarya</taxon>
        <taxon>Ascomycota</taxon>
        <taxon>Pezizomycotina</taxon>
        <taxon>Eurotiomycetes</taxon>
        <taxon>Eurotiomycetidae</taxon>
        <taxon>Onygenales</taxon>
        <taxon>Arthrodermataceae</taxon>
        <taxon>Trichophyton</taxon>
    </lineage>
</organism>
<evidence type="ECO:0000256" key="2">
    <source>
        <dbReference type="ARBA" id="ARBA00004255"/>
    </source>
</evidence>
<gene>
    <name evidence="12" type="ORF">TEQG_00659</name>
</gene>
<comment type="function">
    <text evidence="1">Positive regulator of amino acid starvation-induced autophagy.</text>
</comment>
<dbReference type="GO" id="GO:0005802">
    <property type="term" value="C:trans-Golgi network"/>
    <property type="evidence" value="ECO:0007669"/>
    <property type="project" value="TreeGrafter"/>
</dbReference>
<accession>F2PI51</accession>
<feature type="region of interest" description="Disordered" evidence="11">
    <location>
        <begin position="17"/>
        <end position="116"/>
    </location>
</feature>
<dbReference type="PANTHER" id="PTHR21614:SF0">
    <property type="entry name" value="GEO08385P1"/>
    <property type="match status" value="1"/>
</dbReference>
<evidence type="ECO:0000256" key="6">
    <source>
        <dbReference type="ARBA" id="ARBA00022490"/>
    </source>
</evidence>
<dbReference type="eggNOG" id="ENOG502S4IZ">
    <property type="taxonomic scope" value="Eukaryota"/>
</dbReference>
<comment type="subcellular location">
    <subcellularLocation>
        <location evidence="3">Cytoplasm</location>
        <location evidence="3">Cytosol</location>
    </subcellularLocation>
    <subcellularLocation>
        <location evidence="2">Golgi apparatus membrane</location>
        <topology evidence="2">Peripheral membrane protein</topology>
        <orientation evidence="2">Cytoplasmic side</orientation>
    </subcellularLocation>
    <subcellularLocation>
        <location evidence="4">Golgi apparatus</location>
        <location evidence="4">trans-Golgi network</location>
    </subcellularLocation>
</comment>
<feature type="compositionally biased region" description="Basic and acidic residues" evidence="11">
    <location>
        <begin position="93"/>
        <end position="112"/>
    </location>
</feature>
<evidence type="ECO:0000256" key="8">
    <source>
        <dbReference type="ARBA" id="ARBA00023054"/>
    </source>
</evidence>
<keyword evidence="9" id="KW-0472">Membrane</keyword>
<feature type="compositionally biased region" description="Polar residues" evidence="11">
    <location>
        <begin position="31"/>
        <end position="46"/>
    </location>
</feature>